<accession>A0A9W6JDT8</accession>
<sequence length="50" mass="5342">MPLLVLGAIGAAFVAALVFNAPPEIVFGILFIGGLTAFLETKMHNDNRDR</sequence>
<proteinExistence type="predicted"/>
<reference evidence="2" key="1">
    <citation type="journal article" date="2014" name="Int. J. Syst. Evol. Microbiol.">
        <title>Complete genome sequence of Corynebacterium casei LMG S-19264T (=DSM 44701T), isolated from a smear-ripened cheese.</title>
        <authorList>
            <consortium name="US DOE Joint Genome Institute (JGI-PGF)"/>
            <person name="Walter F."/>
            <person name="Albersmeier A."/>
            <person name="Kalinowski J."/>
            <person name="Ruckert C."/>
        </authorList>
    </citation>
    <scope>NUCLEOTIDE SEQUENCE</scope>
    <source>
        <strain evidence="2">VKM B-2484</strain>
    </source>
</reference>
<dbReference type="AlphaFoldDB" id="A0A9W6JDT8"/>
<name>A0A9W6JDT8_9HYPH</name>
<keyword evidence="1" id="KW-1133">Transmembrane helix</keyword>
<reference evidence="2" key="2">
    <citation type="submission" date="2023-01" db="EMBL/GenBank/DDBJ databases">
        <authorList>
            <person name="Sun Q."/>
            <person name="Evtushenko L."/>
        </authorList>
    </citation>
    <scope>NUCLEOTIDE SEQUENCE</scope>
    <source>
        <strain evidence="2">VKM B-2484</strain>
    </source>
</reference>
<evidence type="ECO:0000256" key="1">
    <source>
        <dbReference type="SAM" id="Phobius"/>
    </source>
</evidence>
<dbReference type="Proteomes" id="UP001143370">
    <property type="component" value="Unassembled WGS sequence"/>
</dbReference>
<keyword evidence="1" id="KW-0812">Transmembrane</keyword>
<keyword evidence="3" id="KW-1185">Reference proteome</keyword>
<evidence type="ECO:0000313" key="3">
    <source>
        <dbReference type="Proteomes" id="UP001143370"/>
    </source>
</evidence>
<organism evidence="2 3">
    <name type="scientific">Ancylobacter dichloromethanicus</name>
    <dbReference type="NCBI Taxonomy" id="518825"/>
    <lineage>
        <taxon>Bacteria</taxon>
        <taxon>Pseudomonadati</taxon>
        <taxon>Pseudomonadota</taxon>
        <taxon>Alphaproteobacteria</taxon>
        <taxon>Hyphomicrobiales</taxon>
        <taxon>Xanthobacteraceae</taxon>
        <taxon>Ancylobacter</taxon>
    </lineage>
</organism>
<feature type="transmembrane region" description="Helical" evidence="1">
    <location>
        <begin position="25"/>
        <end position="41"/>
    </location>
</feature>
<dbReference type="EMBL" id="BSFJ01000033">
    <property type="protein sequence ID" value="GLK73763.1"/>
    <property type="molecule type" value="Genomic_DNA"/>
</dbReference>
<evidence type="ECO:0000313" key="2">
    <source>
        <dbReference type="EMBL" id="GLK73763.1"/>
    </source>
</evidence>
<keyword evidence="1" id="KW-0472">Membrane</keyword>
<gene>
    <name evidence="2" type="ORF">GCM10017643_38810</name>
</gene>
<protein>
    <submittedName>
        <fullName evidence="2">Uncharacterized protein</fullName>
    </submittedName>
</protein>
<comment type="caution">
    <text evidence="2">The sequence shown here is derived from an EMBL/GenBank/DDBJ whole genome shotgun (WGS) entry which is preliminary data.</text>
</comment>